<dbReference type="PANTHER" id="PTHR43899">
    <property type="entry name" value="RH59310P"/>
    <property type="match status" value="1"/>
</dbReference>
<keyword evidence="3" id="KW-0472">Membrane</keyword>
<dbReference type="InterPro" id="IPR051019">
    <property type="entry name" value="VLCFA-Steroid_DH"/>
</dbReference>
<keyword evidence="1" id="KW-0560">Oxidoreductase</keyword>
<evidence type="ECO:0000313" key="4">
    <source>
        <dbReference type="EnsemblMetazoa" id="AALFPA23_014605.P21219"/>
    </source>
</evidence>
<dbReference type="Pfam" id="PF00106">
    <property type="entry name" value="adh_short"/>
    <property type="match status" value="1"/>
</dbReference>
<dbReference type="PANTHER" id="PTHR43899:SF9">
    <property type="entry name" value="MIP25013P-RELATED"/>
    <property type="match status" value="1"/>
</dbReference>
<dbReference type="PRINTS" id="PR00081">
    <property type="entry name" value="GDHRDH"/>
</dbReference>
<feature type="transmembrane region" description="Helical" evidence="3">
    <location>
        <begin position="12"/>
        <end position="33"/>
    </location>
</feature>
<evidence type="ECO:0000313" key="5">
    <source>
        <dbReference type="Proteomes" id="UP000069940"/>
    </source>
</evidence>
<organism evidence="4 5">
    <name type="scientific">Aedes albopictus</name>
    <name type="common">Asian tiger mosquito</name>
    <name type="synonym">Stegomyia albopicta</name>
    <dbReference type="NCBI Taxonomy" id="7160"/>
    <lineage>
        <taxon>Eukaryota</taxon>
        <taxon>Metazoa</taxon>
        <taxon>Ecdysozoa</taxon>
        <taxon>Arthropoda</taxon>
        <taxon>Hexapoda</taxon>
        <taxon>Insecta</taxon>
        <taxon>Pterygota</taxon>
        <taxon>Neoptera</taxon>
        <taxon>Endopterygota</taxon>
        <taxon>Diptera</taxon>
        <taxon>Nematocera</taxon>
        <taxon>Culicoidea</taxon>
        <taxon>Culicidae</taxon>
        <taxon>Culicinae</taxon>
        <taxon>Aedini</taxon>
        <taxon>Aedes</taxon>
        <taxon>Stegomyia</taxon>
    </lineage>
</organism>
<dbReference type="PIRSF" id="PIRSF000126">
    <property type="entry name" value="11-beta-HSD1"/>
    <property type="match status" value="1"/>
</dbReference>
<evidence type="ECO:0008006" key="6">
    <source>
        <dbReference type="Google" id="ProtNLM"/>
    </source>
</evidence>
<keyword evidence="3" id="KW-1133">Transmembrane helix</keyword>
<dbReference type="EnsemblMetazoa" id="AALFPA23_014605.R21219">
    <property type="protein sequence ID" value="AALFPA23_014605.P21219"/>
    <property type="gene ID" value="AALFPA23_014605"/>
</dbReference>
<dbReference type="InterPro" id="IPR036291">
    <property type="entry name" value="NAD(P)-bd_dom_sf"/>
</dbReference>
<dbReference type="Proteomes" id="UP000069940">
    <property type="component" value="Unassembled WGS sequence"/>
</dbReference>
<proteinExistence type="inferred from homology"/>
<dbReference type="RefSeq" id="XP_062714893.1">
    <property type="nucleotide sequence ID" value="XM_062858909.1"/>
</dbReference>
<reference evidence="4" key="2">
    <citation type="submission" date="2025-05" db="UniProtKB">
        <authorList>
            <consortium name="EnsemblMetazoa"/>
        </authorList>
    </citation>
    <scope>IDENTIFICATION</scope>
    <source>
        <strain evidence="4">Foshan</strain>
    </source>
</reference>
<name>A0ABM1Z3A0_AEDAL</name>
<accession>A0ABM1Z3A0</accession>
<dbReference type="SUPFAM" id="SSF51735">
    <property type="entry name" value="NAD(P)-binding Rossmann-fold domains"/>
    <property type="match status" value="1"/>
</dbReference>
<protein>
    <recommendedName>
        <fullName evidence="6">17 beta-hydroxysteroid dehydrogenase type 3</fullName>
    </recommendedName>
</protein>
<keyword evidence="3" id="KW-0812">Transmembrane</keyword>
<evidence type="ECO:0000256" key="2">
    <source>
        <dbReference type="RuleBase" id="RU000363"/>
    </source>
</evidence>
<keyword evidence="5" id="KW-1185">Reference proteome</keyword>
<dbReference type="InterPro" id="IPR002347">
    <property type="entry name" value="SDR_fam"/>
</dbReference>
<sequence length="289" mass="32177">MSLHVLDMVGHITFIITICLSISSVCTSFSSFMNASNHVSVCVYNRDRERTSKNICSIHPVITGATDGIGKRYAEILASKGMHIVLLSRSEPKLMKVAEEILTKYNVETRWVAVDFSKGPEIYQMIREKIEGLDIGILVNNVGYYPEVRSFDRNTEDEIISTININILSTTMMTRIVLPGMKQRRRGIIVNISSIGCYRPAAFLNMYASAKAFVTNFSLALNHELIGKGVKCQAVVPGMTHTNMIKHLEEDIPWYVGVTTVDSLAKFGIFSLGKTAHTTGGWKHTLQVL</sequence>
<evidence type="ECO:0000256" key="3">
    <source>
        <dbReference type="SAM" id="Phobius"/>
    </source>
</evidence>
<reference evidence="5" key="1">
    <citation type="journal article" date="2015" name="Proc. Natl. Acad. Sci. U.S.A.">
        <title>Genome sequence of the Asian Tiger mosquito, Aedes albopictus, reveals insights into its biology, genetics, and evolution.</title>
        <authorList>
            <person name="Chen X.G."/>
            <person name="Jiang X."/>
            <person name="Gu J."/>
            <person name="Xu M."/>
            <person name="Wu Y."/>
            <person name="Deng Y."/>
            <person name="Zhang C."/>
            <person name="Bonizzoni M."/>
            <person name="Dermauw W."/>
            <person name="Vontas J."/>
            <person name="Armbruster P."/>
            <person name="Huang X."/>
            <person name="Yang Y."/>
            <person name="Zhang H."/>
            <person name="He W."/>
            <person name="Peng H."/>
            <person name="Liu Y."/>
            <person name="Wu K."/>
            <person name="Chen J."/>
            <person name="Lirakis M."/>
            <person name="Topalis P."/>
            <person name="Van Leeuwen T."/>
            <person name="Hall A.B."/>
            <person name="Jiang X."/>
            <person name="Thorpe C."/>
            <person name="Mueller R.L."/>
            <person name="Sun C."/>
            <person name="Waterhouse R.M."/>
            <person name="Yan G."/>
            <person name="Tu Z.J."/>
            <person name="Fang X."/>
            <person name="James A.A."/>
        </authorList>
    </citation>
    <scope>NUCLEOTIDE SEQUENCE [LARGE SCALE GENOMIC DNA]</scope>
    <source>
        <strain evidence="5">Foshan</strain>
    </source>
</reference>
<dbReference type="Gene3D" id="3.40.50.720">
    <property type="entry name" value="NAD(P)-binding Rossmann-like Domain"/>
    <property type="match status" value="1"/>
</dbReference>
<comment type="similarity">
    <text evidence="2">Belongs to the short-chain dehydrogenases/reductases (SDR) family.</text>
</comment>
<dbReference type="GeneID" id="109413936"/>
<evidence type="ECO:0000256" key="1">
    <source>
        <dbReference type="ARBA" id="ARBA00023002"/>
    </source>
</evidence>
<dbReference type="PRINTS" id="PR00080">
    <property type="entry name" value="SDRFAMILY"/>
</dbReference>
<dbReference type="CDD" id="cd05356">
    <property type="entry name" value="17beta-HSD1_like_SDR_c"/>
    <property type="match status" value="1"/>
</dbReference>